<keyword evidence="1" id="KW-0812">Transmembrane</keyword>
<dbReference type="EMBL" id="JADWDC010000009">
    <property type="protein sequence ID" value="MCC0176482.1"/>
    <property type="molecule type" value="Genomic_DNA"/>
</dbReference>
<keyword evidence="3" id="KW-1185">Reference proteome</keyword>
<evidence type="ECO:0000313" key="2">
    <source>
        <dbReference type="EMBL" id="MCC0176482.1"/>
    </source>
</evidence>
<evidence type="ECO:0000313" key="3">
    <source>
        <dbReference type="Proteomes" id="UP000729733"/>
    </source>
</evidence>
<keyword evidence="1" id="KW-0472">Membrane</keyword>
<organism evidence="2 3">
    <name type="scientific">Waterburya agarophytonicola KI4</name>
    <dbReference type="NCBI Taxonomy" id="2874699"/>
    <lineage>
        <taxon>Bacteria</taxon>
        <taxon>Bacillati</taxon>
        <taxon>Cyanobacteriota</taxon>
        <taxon>Cyanophyceae</taxon>
        <taxon>Pleurocapsales</taxon>
        <taxon>Hyellaceae</taxon>
        <taxon>Waterburya</taxon>
        <taxon>Waterburya agarophytonicola</taxon>
    </lineage>
</organism>
<evidence type="ECO:0000256" key="1">
    <source>
        <dbReference type="SAM" id="Phobius"/>
    </source>
</evidence>
<dbReference type="RefSeq" id="WP_229639520.1">
    <property type="nucleotide sequence ID" value="NZ_JADWDC010000009.1"/>
</dbReference>
<sequence length="239" mass="27505">MSLNTVNQSQWRSYFLAVMAIGTNLVIAYTLINPTAGNRPVANFRFPQHIKLDSVKAIALLDSKDRIEPSVDPSATIEVKQEKIKARQTYEYTHQKSQISLEMSYLVDTRGDVGAYLHQYTKIPTEAIDTKQIEEIPGIGHHTLLTNGDRAYLSSCISPRSPSNVTQKQFSQYRYQHDLKLTIAWEWLQGKASIRDRRCLWIQLSTPLVGDRQAAYQTLETTWKDVYRWWLPNFPTLTN</sequence>
<gene>
    <name evidence="2" type="ORF">I4641_05755</name>
</gene>
<dbReference type="AlphaFoldDB" id="A0A964BPH7"/>
<comment type="caution">
    <text evidence="2">The sequence shown here is derived from an EMBL/GenBank/DDBJ whole genome shotgun (WGS) entry which is preliminary data.</text>
</comment>
<reference evidence="2" key="1">
    <citation type="journal article" date="2021" name="Antonie Van Leeuwenhoek">
        <title>Draft genome and description of Waterburya agarophytonicola gen. nov. sp. nov. (Pleurocapsales, Cyanobacteria): a seaweed symbiont.</title>
        <authorList>
            <person name="Bonthond G."/>
            <person name="Shalygin S."/>
            <person name="Bayer T."/>
            <person name="Weinberger F."/>
        </authorList>
    </citation>
    <scope>NUCLEOTIDE SEQUENCE</scope>
    <source>
        <strain evidence="2">KI4</strain>
    </source>
</reference>
<protein>
    <submittedName>
        <fullName evidence="2">Cyanoexosortase A system-associated protein</fullName>
    </submittedName>
</protein>
<dbReference type="InterPro" id="IPR026411">
    <property type="entry name" value="Cyanosort_A_assoc"/>
</dbReference>
<feature type="transmembrane region" description="Helical" evidence="1">
    <location>
        <begin position="12"/>
        <end position="32"/>
    </location>
</feature>
<dbReference type="NCBIfam" id="TIGR04153">
    <property type="entry name" value="cyanosortA_assc"/>
    <property type="match status" value="1"/>
</dbReference>
<accession>A0A964BPH7</accession>
<proteinExistence type="predicted"/>
<name>A0A964BPH7_9CYAN</name>
<dbReference type="Proteomes" id="UP000729733">
    <property type="component" value="Unassembled WGS sequence"/>
</dbReference>
<keyword evidence="1" id="KW-1133">Transmembrane helix</keyword>